<dbReference type="PANTHER" id="PTHR11319">
    <property type="entry name" value="G PROTEIN-COUPLED RECEPTOR-RELATED"/>
    <property type="match status" value="1"/>
</dbReference>
<keyword evidence="2" id="KW-1185">Reference proteome</keyword>
<dbReference type="STRING" id="634498.mru_1312"/>
<dbReference type="EMBL" id="CP001719">
    <property type="protein sequence ID" value="ADC47162.1"/>
    <property type="molecule type" value="Genomic_DNA"/>
</dbReference>
<gene>
    <name evidence="1" type="ordered locus">mru_1312</name>
</gene>
<accession>D3E3Q1</accession>
<dbReference type="AlphaFoldDB" id="D3E3Q1"/>
<dbReference type="HOGENOM" id="CLU_1136071_0_0_2"/>
<dbReference type="eggNOG" id="arCOG02555">
    <property type="taxonomic scope" value="Archaea"/>
</dbReference>
<dbReference type="InterPro" id="IPR011050">
    <property type="entry name" value="Pectin_lyase_fold/virulence"/>
</dbReference>
<evidence type="ECO:0000313" key="2">
    <source>
        <dbReference type="Proteomes" id="UP000008680"/>
    </source>
</evidence>
<dbReference type="PATRIC" id="fig|634498.28.peg.1316"/>
<dbReference type="KEGG" id="mru:mru_1312"/>
<evidence type="ECO:0000313" key="1">
    <source>
        <dbReference type="EMBL" id="ADC47162.1"/>
    </source>
</evidence>
<name>D3E3Q1_METRM</name>
<dbReference type="Proteomes" id="UP000008680">
    <property type="component" value="Chromosome"/>
</dbReference>
<proteinExistence type="predicted"/>
<dbReference type="SUPFAM" id="SSF51126">
    <property type="entry name" value="Pectin lyase-like"/>
    <property type="match status" value="1"/>
</dbReference>
<reference evidence="1 2" key="1">
    <citation type="journal article" date="2010" name="PLoS ONE">
        <title>The genome sequence of the rumen methanogen Methanobrevibacter ruminantium reveals new possibilities for controlling ruminant methane emissions.</title>
        <authorList>
            <person name="Leahy S.C."/>
            <person name="Kelly W.J."/>
            <person name="Altermann E."/>
            <person name="Ronimus R.S."/>
            <person name="Yeoman C.J."/>
            <person name="Pacheco D.M."/>
            <person name="Li D."/>
            <person name="Kong Z."/>
            <person name="McTavish S."/>
            <person name="Sang C."/>
            <person name="Lambie S.C."/>
            <person name="Janssen P.H."/>
            <person name="Dey D."/>
            <person name="Attwood G.T."/>
        </authorList>
    </citation>
    <scope>NUCLEOTIDE SEQUENCE [LARGE SCALE GENOMIC DNA]</scope>
    <source>
        <strain evidence="2">ATCC 35063 / DSM 1093 / JCM 13430 / OCM 146 / M1</strain>
    </source>
</reference>
<dbReference type="PANTHER" id="PTHR11319:SF35">
    <property type="entry name" value="OUTER MEMBRANE PROTEIN PMPC-RELATED"/>
    <property type="match status" value="1"/>
</dbReference>
<protein>
    <submittedName>
        <fullName evidence="1">Adhesin-like protein</fullName>
    </submittedName>
</protein>
<sequence length="244" mass="27079">MEVEGDKMNFKEFEELINSGVKEISLNEDISLEDKTQAPIEIKTDGLVIDGKNHIIDGNNKLPILYIKASNITLKNIIFKNGFSEDYSGAITNYSNDLKVEHCQFIDNSTENAGDLYGGAIYNGENSKLTVEKSIFKENDSDFGGAIFIDSDSTVKINNSVFELNISEFDGGAIYNKGELIIDKSIFNQNMAFKGGAIFNENSLTINDSHFKNNKASDGNDIQTENEDISISNSLCEFINNDNY</sequence>
<organism evidence="1 2">
    <name type="scientific">Methanobrevibacter ruminantium (strain ATCC 35063 / DSM 1093 / JCM 13430 / OCM 146 / M1)</name>
    <name type="common">Methanobacterium ruminantium</name>
    <dbReference type="NCBI Taxonomy" id="634498"/>
    <lineage>
        <taxon>Archaea</taxon>
        <taxon>Methanobacteriati</taxon>
        <taxon>Methanobacteriota</taxon>
        <taxon>Methanomada group</taxon>
        <taxon>Methanobacteria</taxon>
        <taxon>Methanobacteriales</taxon>
        <taxon>Methanobacteriaceae</taxon>
        <taxon>Methanobrevibacter</taxon>
    </lineage>
</organism>